<accession>A0A0A9ADT9</accession>
<proteinExistence type="predicted"/>
<sequence>MTSKSEASDNKKLVTSLAT</sequence>
<name>A0A0A9ADT9_ARUDO</name>
<evidence type="ECO:0000313" key="1">
    <source>
        <dbReference type="EMBL" id="JAD45257.1"/>
    </source>
</evidence>
<organism evidence="1">
    <name type="scientific">Arundo donax</name>
    <name type="common">Giant reed</name>
    <name type="synonym">Donax arundinaceus</name>
    <dbReference type="NCBI Taxonomy" id="35708"/>
    <lineage>
        <taxon>Eukaryota</taxon>
        <taxon>Viridiplantae</taxon>
        <taxon>Streptophyta</taxon>
        <taxon>Embryophyta</taxon>
        <taxon>Tracheophyta</taxon>
        <taxon>Spermatophyta</taxon>
        <taxon>Magnoliopsida</taxon>
        <taxon>Liliopsida</taxon>
        <taxon>Poales</taxon>
        <taxon>Poaceae</taxon>
        <taxon>PACMAD clade</taxon>
        <taxon>Arundinoideae</taxon>
        <taxon>Arundineae</taxon>
        <taxon>Arundo</taxon>
    </lineage>
</organism>
<protein>
    <submittedName>
        <fullName evidence="1">Uncharacterized protein</fullName>
    </submittedName>
</protein>
<reference evidence="1" key="1">
    <citation type="submission" date="2014-09" db="EMBL/GenBank/DDBJ databases">
        <authorList>
            <person name="Magalhaes I.L.F."/>
            <person name="Oliveira U."/>
            <person name="Santos F.R."/>
            <person name="Vidigal T.H.D.A."/>
            <person name="Brescovit A.D."/>
            <person name="Santos A.J."/>
        </authorList>
    </citation>
    <scope>NUCLEOTIDE SEQUENCE</scope>
    <source>
        <tissue evidence="1">Shoot tissue taken approximately 20 cm above the soil surface</tissue>
    </source>
</reference>
<dbReference type="EMBL" id="GBRH01252638">
    <property type="protein sequence ID" value="JAD45257.1"/>
    <property type="molecule type" value="Transcribed_RNA"/>
</dbReference>
<reference evidence="1" key="2">
    <citation type="journal article" date="2015" name="Data Brief">
        <title>Shoot transcriptome of the giant reed, Arundo donax.</title>
        <authorList>
            <person name="Barrero R.A."/>
            <person name="Guerrero F.D."/>
            <person name="Moolhuijzen P."/>
            <person name="Goolsby J.A."/>
            <person name="Tidwell J."/>
            <person name="Bellgard S.E."/>
            <person name="Bellgard M.I."/>
        </authorList>
    </citation>
    <scope>NUCLEOTIDE SEQUENCE</scope>
    <source>
        <tissue evidence="1">Shoot tissue taken approximately 20 cm above the soil surface</tissue>
    </source>
</reference>
<dbReference type="AlphaFoldDB" id="A0A0A9ADT9"/>